<organism evidence="1 2">
    <name type="scientific">Novosphingobium rhizovicinum</name>
    <dbReference type="NCBI Taxonomy" id="3228928"/>
    <lineage>
        <taxon>Bacteria</taxon>
        <taxon>Pseudomonadati</taxon>
        <taxon>Pseudomonadota</taxon>
        <taxon>Alphaproteobacteria</taxon>
        <taxon>Sphingomonadales</taxon>
        <taxon>Sphingomonadaceae</taxon>
        <taxon>Novosphingobium</taxon>
    </lineage>
</organism>
<proteinExistence type="predicted"/>
<evidence type="ECO:0000313" key="1">
    <source>
        <dbReference type="EMBL" id="MEW9855892.1"/>
    </source>
</evidence>
<gene>
    <name evidence="1" type="ORF">ABUH87_12155</name>
</gene>
<protein>
    <recommendedName>
        <fullName evidence="3">Restriction alleviation protein Lar</fullName>
    </recommendedName>
</protein>
<comment type="caution">
    <text evidence="1">The sequence shown here is derived from an EMBL/GenBank/DDBJ whole genome shotgun (WGS) entry which is preliminary data.</text>
</comment>
<evidence type="ECO:0008006" key="3">
    <source>
        <dbReference type="Google" id="ProtNLM"/>
    </source>
</evidence>
<reference evidence="1 2" key="1">
    <citation type="submission" date="2024-06" db="EMBL/GenBank/DDBJ databases">
        <title>Novosphingobium rhizovicinus M1R2S20.</title>
        <authorList>
            <person name="Sun J.-Q."/>
        </authorList>
    </citation>
    <scope>NUCLEOTIDE SEQUENCE [LARGE SCALE GENOMIC DNA]</scope>
    <source>
        <strain evidence="1 2">M1R2S20</strain>
    </source>
</reference>
<keyword evidence="2" id="KW-1185">Reference proteome</keyword>
<evidence type="ECO:0000313" key="2">
    <source>
        <dbReference type="Proteomes" id="UP001556118"/>
    </source>
</evidence>
<dbReference type="RefSeq" id="WP_367774026.1">
    <property type="nucleotide sequence ID" value="NZ_JBFNXR010000048.1"/>
</dbReference>
<name>A0ABV3RD68_9SPHN</name>
<sequence>MTDQDASGAMEQAVKVCPQCDGEGGYPDGLDEDACHTECTRCGSNGWIVDLEALQSSSRSNPSEQQGDKALQHVAYFDEGEFHWMSGIAPRDCELYAAWPRKPDKALMPEGTIMEAARRVHAAHMEMKGPLAWTWEEATKSFYRSLALAALNWPVEERANAATAEQVGALKDVTVSLIAAVSLLEKGGKKAAPSDRMFGQMLKDYKASIERGRAVWRALEAGR</sequence>
<accession>A0ABV3RD68</accession>
<dbReference type="EMBL" id="JBFNXR010000048">
    <property type="protein sequence ID" value="MEW9855892.1"/>
    <property type="molecule type" value="Genomic_DNA"/>
</dbReference>
<dbReference type="Proteomes" id="UP001556118">
    <property type="component" value="Unassembled WGS sequence"/>
</dbReference>